<sequence>MNAMNLTTLFDEAKERKASDLHLASGETPCVRIAGKLVRLDMQPLDRAVLSAILEPVLPMEAKIRVDSGLPVEKTVIHGDLAFVGIFFRSGDDGIAATFRMLSNGVPPLEQIGEGALPLMNRIAETSRGLVLVTGPTGSGKWTTVCSILDKINGEKAARLFVVESHPNFRFGSKQSLVTQLHVGQDCDSYTRALEIAQQADLDVVALDDIPTAEALRQMLILAETGHLVIANMHADSVVDALQRLLGSAGSEAEALRRSLAQNLVAVTSQRLFPRAQRSGRVPAYSWISANPATREALLTGDLARLEELQGTDPDCQSLNATLDTLVAAGEVTEEAASIHRA</sequence>
<dbReference type="GO" id="GO:0016887">
    <property type="term" value="F:ATP hydrolysis activity"/>
    <property type="evidence" value="ECO:0007669"/>
    <property type="project" value="InterPro"/>
</dbReference>
<dbReference type="PANTHER" id="PTHR30486">
    <property type="entry name" value="TWITCHING MOTILITY PROTEIN PILT"/>
    <property type="match status" value="1"/>
</dbReference>
<organism evidence="3 4">
    <name type="scientific">Fimbriimonas ginsengisoli Gsoil 348</name>
    <dbReference type="NCBI Taxonomy" id="661478"/>
    <lineage>
        <taxon>Bacteria</taxon>
        <taxon>Bacillati</taxon>
        <taxon>Armatimonadota</taxon>
        <taxon>Fimbriimonadia</taxon>
        <taxon>Fimbriimonadales</taxon>
        <taxon>Fimbriimonadaceae</taxon>
        <taxon>Fimbriimonas</taxon>
    </lineage>
</organism>
<keyword evidence="4" id="KW-1185">Reference proteome</keyword>
<dbReference type="STRING" id="661478.OP10G_0678"/>
<dbReference type="EMBL" id="CP007139">
    <property type="protein sequence ID" value="AIE84046.1"/>
    <property type="molecule type" value="Genomic_DNA"/>
</dbReference>
<dbReference type="AlphaFoldDB" id="A0A068NKS0"/>
<dbReference type="KEGG" id="fgi:OP10G_0678"/>
<evidence type="ECO:0000313" key="4">
    <source>
        <dbReference type="Proteomes" id="UP000027982"/>
    </source>
</evidence>
<dbReference type="Proteomes" id="UP000027982">
    <property type="component" value="Chromosome"/>
</dbReference>
<dbReference type="InterPro" id="IPR001482">
    <property type="entry name" value="T2SS/T4SS_dom"/>
</dbReference>
<dbReference type="eggNOG" id="COG2805">
    <property type="taxonomic scope" value="Bacteria"/>
</dbReference>
<dbReference type="Gene3D" id="3.40.50.300">
    <property type="entry name" value="P-loop containing nucleotide triphosphate hydrolases"/>
    <property type="match status" value="1"/>
</dbReference>
<dbReference type="Gene3D" id="3.30.450.90">
    <property type="match status" value="1"/>
</dbReference>
<name>A0A068NKS0_FIMGI</name>
<evidence type="ECO:0000256" key="1">
    <source>
        <dbReference type="ARBA" id="ARBA00006611"/>
    </source>
</evidence>
<dbReference type="InterPro" id="IPR027417">
    <property type="entry name" value="P-loop_NTPase"/>
</dbReference>
<dbReference type="PANTHER" id="PTHR30486:SF6">
    <property type="entry name" value="TYPE IV PILUS RETRACTATION ATPASE PILT"/>
    <property type="match status" value="1"/>
</dbReference>
<accession>A0A068NKS0</accession>
<reference evidence="3 4" key="1">
    <citation type="journal article" date="2014" name="PLoS ONE">
        <title>The first complete genome sequence of the class fimbriimonadia in the phylum armatimonadetes.</title>
        <authorList>
            <person name="Hu Z.Y."/>
            <person name="Wang Y.Z."/>
            <person name="Im W.T."/>
            <person name="Wang S.Y."/>
            <person name="Zhao G.P."/>
            <person name="Zheng H.J."/>
            <person name="Quan Z.X."/>
        </authorList>
    </citation>
    <scope>NUCLEOTIDE SEQUENCE [LARGE SCALE GENOMIC DNA]</scope>
    <source>
        <strain evidence="3">Gsoil 348</strain>
    </source>
</reference>
<proteinExistence type="inferred from homology"/>
<evidence type="ECO:0000313" key="3">
    <source>
        <dbReference type="EMBL" id="AIE84046.1"/>
    </source>
</evidence>
<protein>
    <submittedName>
        <fullName evidence="3">Twitching motility protein</fullName>
    </submittedName>
</protein>
<evidence type="ECO:0000259" key="2">
    <source>
        <dbReference type="Pfam" id="PF00437"/>
    </source>
</evidence>
<feature type="domain" description="Bacterial type II secretion system protein E" evidence="2">
    <location>
        <begin position="116"/>
        <end position="281"/>
    </location>
</feature>
<comment type="similarity">
    <text evidence="1">Belongs to the GSP E family.</text>
</comment>
<dbReference type="SUPFAM" id="SSF52540">
    <property type="entry name" value="P-loop containing nucleoside triphosphate hydrolases"/>
    <property type="match status" value="1"/>
</dbReference>
<dbReference type="HOGENOM" id="CLU_013446_4_0_0"/>
<dbReference type="InterPro" id="IPR050921">
    <property type="entry name" value="T4SS_GSP_E_ATPase"/>
</dbReference>
<dbReference type="Pfam" id="PF00437">
    <property type="entry name" value="T2SSE"/>
    <property type="match status" value="1"/>
</dbReference>
<gene>
    <name evidence="3" type="ORF">OP10G_0678</name>
</gene>